<feature type="domain" description="AMP-binding enzyme C-terminal" evidence="4">
    <location>
        <begin position="472"/>
        <end position="547"/>
    </location>
</feature>
<dbReference type="AlphaFoldDB" id="A0A3M6R567"/>
<dbReference type="Gene3D" id="3.30.300.30">
    <property type="match status" value="1"/>
</dbReference>
<comment type="similarity">
    <text evidence="1">Belongs to the ATP-dependent AMP-binding enzyme family.</text>
</comment>
<organism evidence="5 6">
    <name type="scientific">Allofranklinella schreckenbergeri</name>
    <dbReference type="NCBI Taxonomy" id="1076744"/>
    <lineage>
        <taxon>Bacteria</taxon>
        <taxon>Pseudomonadati</taxon>
        <taxon>Pseudomonadota</taxon>
        <taxon>Betaproteobacteria</taxon>
        <taxon>Burkholderiales</taxon>
        <taxon>Comamonadaceae</taxon>
        <taxon>Allofranklinella</taxon>
    </lineage>
</organism>
<dbReference type="PANTHER" id="PTHR43201:SF5">
    <property type="entry name" value="MEDIUM-CHAIN ACYL-COA LIGASE ACSF2, MITOCHONDRIAL"/>
    <property type="match status" value="1"/>
</dbReference>
<dbReference type="InterPro" id="IPR045851">
    <property type="entry name" value="AMP-bd_C_sf"/>
</dbReference>
<dbReference type="CDD" id="cd05917">
    <property type="entry name" value="FACL_like_2"/>
    <property type="match status" value="1"/>
</dbReference>
<evidence type="ECO:0000256" key="1">
    <source>
        <dbReference type="ARBA" id="ARBA00006432"/>
    </source>
</evidence>
<dbReference type="Pfam" id="PF13193">
    <property type="entry name" value="AMP-binding_C"/>
    <property type="match status" value="1"/>
</dbReference>
<dbReference type="GO" id="GO:0031956">
    <property type="term" value="F:medium-chain fatty acid-CoA ligase activity"/>
    <property type="evidence" value="ECO:0007669"/>
    <property type="project" value="TreeGrafter"/>
</dbReference>
<dbReference type="InterPro" id="IPR020845">
    <property type="entry name" value="AMP-binding_CS"/>
</dbReference>
<dbReference type="FunFam" id="3.40.50.12780:FF:000003">
    <property type="entry name" value="Long-chain-fatty-acid--CoA ligase FadD"/>
    <property type="match status" value="1"/>
</dbReference>
<evidence type="ECO:0000256" key="2">
    <source>
        <dbReference type="ARBA" id="ARBA00022598"/>
    </source>
</evidence>
<dbReference type="InterPro" id="IPR042099">
    <property type="entry name" value="ANL_N_sf"/>
</dbReference>
<name>A0A3M6R567_9BURK</name>
<gene>
    <name evidence="5" type="ORF">EBQ24_04610</name>
</gene>
<keyword evidence="2" id="KW-0436">Ligase</keyword>
<dbReference type="Gene3D" id="3.40.50.12780">
    <property type="entry name" value="N-terminal domain of ligase-like"/>
    <property type="match status" value="1"/>
</dbReference>
<dbReference type="Pfam" id="PF00501">
    <property type="entry name" value="AMP-binding"/>
    <property type="match status" value="1"/>
</dbReference>
<dbReference type="SUPFAM" id="SSF56801">
    <property type="entry name" value="Acetyl-CoA synthetase-like"/>
    <property type="match status" value="1"/>
</dbReference>
<dbReference type="RefSeq" id="WP_122247943.1">
    <property type="nucleotide sequence ID" value="NZ_RDQK01000009.1"/>
</dbReference>
<sequence length="569" mass="63226">METAKELSYAKGHTHTPLIEQTIGDFFDAVVQRYPERDVLVSRHQGQRYTYRELQAKVSQFASALLRTGLQPGDRIGIWSHNNVEWVLMQLATAKVGLVLVNINPAYRTAEAEYALNKVGCKALVAMPSFKTSDYLGMLRELAPELEQCEPGQLAARRLPFLRRVVWIDVPGQGQEQPGMQRFSELLATGDANDPQVAQVQAGLKNTDPINIQFTSGTTGFPKGATLTHRNILNNGFFIGECMKLTPEDRLCIPVPLYHCFGMVLGNLACITHGSAIVYPNDGFDALTVLETVQAEKCTGLHGVPTMFIAELDHPRFAEFDLSSLRTGIMAGTACPIEVMRRVVDQMHLSEITIAYGMTETSPVSCQSDTATPLERRVTTVGQVQPHLEIKIVDPVTGGTVPRGQSGEFCTRGYSVMHGYWGDEEKTREAIDAEGWMHTGDLATMDEQGYVNIVGRIKDMVIRGGENIYPREIEEFLYRHPKVQDVQVVGVPDEKYGEELCAWIIAKPGALVTEGDIREFCKGQIAHYKVPRYIRFVDAFPMTVTGKIQKFAIRDEMKKLLGLSEAKTA</sequence>
<evidence type="ECO:0000259" key="4">
    <source>
        <dbReference type="Pfam" id="PF13193"/>
    </source>
</evidence>
<dbReference type="InterPro" id="IPR025110">
    <property type="entry name" value="AMP-bd_C"/>
</dbReference>
<dbReference type="Proteomes" id="UP000281171">
    <property type="component" value="Unassembled WGS sequence"/>
</dbReference>
<dbReference type="PANTHER" id="PTHR43201">
    <property type="entry name" value="ACYL-COA SYNTHETASE"/>
    <property type="match status" value="1"/>
</dbReference>
<dbReference type="NCBIfam" id="NF009233">
    <property type="entry name" value="PRK12583.1"/>
    <property type="match status" value="1"/>
</dbReference>
<comment type="caution">
    <text evidence="5">The sequence shown here is derived from an EMBL/GenBank/DDBJ whole genome shotgun (WGS) entry which is preliminary data.</text>
</comment>
<evidence type="ECO:0000313" key="5">
    <source>
        <dbReference type="EMBL" id="RMX10406.1"/>
    </source>
</evidence>
<dbReference type="InterPro" id="IPR000873">
    <property type="entry name" value="AMP-dep_synth/lig_dom"/>
</dbReference>
<dbReference type="FunFam" id="3.30.300.30:FF:000008">
    <property type="entry name" value="2,3-dihydroxybenzoate-AMP ligase"/>
    <property type="match status" value="1"/>
</dbReference>
<dbReference type="PROSITE" id="PS00455">
    <property type="entry name" value="AMP_BINDING"/>
    <property type="match status" value="1"/>
</dbReference>
<accession>A0A3M6R567</accession>
<reference evidence="5 6" key="1">
    <citation type="submission" date="2018-10" db="EMBL/GenBank/DDBJ databases">
        <title>Comamonadaceae CDC group NO-1 genome sequencing and assembly.</title>
        <authorList>
            <person name="Bernier A.-M."/>
            <person name="Bernard K."/>
        </authorList>
    </citation>
    <scope>NUCLEOTIDE SEQUENCE [LARGE SCALE GENOMIC DNA]</scope>
    <source>
        <strain evidence="5 6">NML180581</strain>
    </source>
</reference>
<evidence type="ECO:0000313" key="6">
    <source>
        <dbReference type="Proteomes" id="UP000281171"/>
    </source>
</evidence>
<protein>
    <submittedName>
        <fullName evidence="5">AMP-binding protein</fullName>
    </submittedName>
</protein>
<evidence type="ECO:0000259" key="3">
    <source>
        <dbReference type="Pfam" id="PF00501"/>
    </source>
</evidence>
<dbReference type="GO" id="GO:0006631">
    <property type="term" value="P:fatty acid metabolic process"/>
    <property type="evidence" value="ECO:0007669"/>
    <property type="project" value="TreeGrafter"/>
</dbReference>
<proteinExistence type="inferred from homology"/>
<dbReference type="EMBL" id="RDQK01000009">
    <property type="protein sequence ID" value="RMX10406.1"/>
    <property type="molecule type" value="Genomic_DNA"/>
</dbReference>
<feature type="domain" description="AMP-dependent synthetase/ligase" evidence="3">
    <location>
        <begin position="27"/>
        <end position="421"/>
    </location>
</feature>